<sequence length="220" mass="24244">MHENFIEVTHKDLKELEASEVTTVGFGAGHNLKTSILQAIFDCPFFRPGIKDLNAIICIVASSVALHKKDVKTILPTFRQVMEYTGDIIVSTVHEPDLELKVLVTIFFSTKSLICHHSCSAEETSSKDNMFSGLIPFVLNIFEKYRSQLQKETSSGLGDVLVAIEDAADSTDVRSSSQSVEGLETDSEELPGVSVSENGDSEYLVVQEGETVVWILEMKI</sequence>
<dbReference type="InterPro" id="IPR036525">
    <property type="entry name" value="Tubulin/FtsZ_GTPase_sf"/>
</dbReference>
<evidence type="ECO:0000256" key="1">
    <source>
        <dbReference type="SAM" id="MobiDB-lite"/>
    </source>
</evidence>
<proteinExistence type="predicted"/>
<dbReference type="AlphaFoldDB" id="A0A8S9I1Y7"/>
<dbReference type="Gene3D" id="3.40.50.1440">
    <property type="entry name" value="Tubulin/FtsZ, GTPase domain"/>
    <property type="match status" value="1"/>
</dbReference>
<organism evidence="2">
    <name type="scientific">Brassica cretica</name>
    <name type="common">Mustard</name>
    <dbReference type="NCBI Taxonomy" id="69181"/>
    <lineage>
        <taxon>Eukaryota</taxon>
        <taxon>Viridiplantae</taxon>
        <taxon>Streptophyta</taxon>
        <taxon>Embryophyta</taxon>
        <taxon>Tracheophyta</taxon>
        <taxon>Spermatophyta</taxon>
        <taxon>Magnoliopsida</taxon>
        <taxon>eudicotyledons</taxon>
        <taxon>Gunneridae</taxon>
        <taxon>Pentapetalae</taxon>
        <taxon>rosids</taxon>
        <taxon>malvids</taxon>
        <taxon>Brassicales</taxon>
        <taxon>Brassicaceae</taxon>
        <taxon>Brassiceae</taxon>
        <taxon>Brassica</taxon>
    </lineage>
</organism>
<feature type="region of interest" description="Disordered" evidence="1">
    <location>
        <begin position="172"/>
        <end position="194"/>
    </location>
</feature>
<evidence type="ECO:0000313" key="2">
    <source>
        <dbReference type="EMBL" id="KAF2563582.1"/>
    </source>
</evidence>
<gene>
    <name evidence="2" type="ORF">F2Q70_00016088</name>
</gene>
<accession>A0A8S9I1Y7</accession>
<comment type="caution">
    <text evidence="2">The sequence shown here is derived from an EMBL/GenBank/DDBJ whole genome shotgun (WGS) entry which is preliminary data.</text>
</comment>
<dbReference type="EMBL" id="QGKY02001250">
    <property type="protein sequence ID" value="KAF2563582.1"/>
    <property type="molecule type" value="Genomic_DNA"/>
</dbReference>
<name>A0A8S9I1Y7_BRACR</name>
<reference evidence="2" key="1">
    <citation type="submission" date="2019-12" db="EMBL/GenBank/DDBJ databases">
        <title>Genome sequencing and annotation of Brassica cretica.</title>
        <authorList>
            <person name="Studholme D.J."/>
            <person name="Sarris P.F."/>
        </authorList>
    </citation>
    <scope>NUCLEOTIDE SEQUENCE</scope>
    <source>
        <strain evidence="2">PFS-102/07</strain>
        <tissue evidence="2">Leaf</tissue>
    </source>
</reference>
<protein>
    <submittedName>
        <fullName evidence="2">Uncharacterized protein</fullName>
    </submittedName>
</protein>